<feature type="transmembrane region" description="Helical" evidence="1">
    <location>
        <begin position="83"/>
        <end position="105"/>
    </location>
</feature>
<accession>A0AA39K9Q3</accession>
<keyword evidence="3" id="KW-1185">Reference proteome</keyword>
<comment type="caution">
    <text evidence="2">The sequence shown here is derived from an EMBL/GenBank/DDBJ whole genome shotgun (WGS) entry which is preliminary data.</text>
</comment>
<evidence type="ECO:0000313" key="2">
    <source>
        <dbReference type="EMBL" id="KAK0456987.1"/>
    </source>
</evidence>
<reference evidence="2" key="1">
    <citation type="submission" date="2023-06" db="EMBL/GenBank/DDBJ databases">
        <authorList>
            <consortium name="Lawrence Berkeley National Laboratory"/>
            <person name="Ahrendt S."/>
            <person name="Sahu N."/>
            <person name="Indic B."/>
            <person name="Wong-Bajracharya J."/>
            <person name="Merenyi Z."/>
            <person name="Ke H.-M."/>
            <person name="Monk M."/>
            <person name="Kocsube S."/>
            <person name="Drula E."/>
            <person name="Lipzen A."/>
            <person name="Balint B."/>
            <person name="Henrissat B."/>
            <person name="Andreopoulos B."/>
            <person name="Martin F.M."/>
            <person name="Harder C.B."/>
            <person name="Rigling D."/>
            <person name="Ford K.L."/>
            <person name="Foster G.D."/>
            <person name="Pangilinan J."/>
            <person name="Papanicolaou A."/>
            <person name="Barry K."/>
            <person name="LaButti K."/>
            <person name="Viragh M."/>
            <person name="Koriabine M."/>
            <person name="Yan M."/>
            <person name="Riley R."/>
            <person name="Champramary S."/>
            <person name="Plett K.L."/>
            <person name="Tsai I.J."/>
            <person name="Slot J."/>
            <person name="Sipos G."/>
            <person name="Plett J."/>
            <person name="Nagy L.G."/>
            <person name="Grigoriev I.V."/>
        </authorList>
    </citation>
    <scope>NUCLEOTIDE SEQUENCE</scope>
    <source>
        <strain evidence="2">FPL87.14</strain>
    </source>
</reference>
<evidence type="ECO:0000313" key="3">
    <source>
        <dbReference type="Proteomes" id="UP001175226"/>
    </source>
</evidence>
<keyword evidence="1" id="KW-1133">Transmembrane helix</keyword>
<name>A0AA39K9Q3_9AGAR</name>
<proteinExistence type="predicted"/>
<dbReference type="Proteomes" id="UP001175226">
    <property type="component" value="Unassembled WGS sequence"/>
</dbReference>
<protein>
    <submittedName>
        <fullName evidence="2">Uncharacterized protein</fullName>
    </submittedName>
</protein>
<evidence type="ECO:0000256" key="1">
    <source>
        <dbReference type="SAM" id="Phobius"/>
    </source>
</evidence>
<keyword evidence="1" id="KW-0812">Transmembrane</keyword>
<organism evidence="2 3">
    <name type="scientific">Armillaria borealis</name>
    <dbReference type="NCBI Taxonomy" id="47425"/>
    <lineage>
        <taxon>Eukaryota</taxon>
        <taxon>Fungi</taxon>
        <taxon>Dikarya</taxon>
        <taxon>Basidiomycota</taxon>
        <taxon>Agaricomycotina</taxon>
        <taxon>Agaricomycetes</taxon>
        <taxon>Agaricomycetidae</taxon>
        <taxon>Agaricales</taxon>
        <taxon>Marasmiineae</taxon>
        <taxon>Physalacriaceae</taxon>
        <taxon>Armillaria</taxon>
    </lineage>
</organism>
<gene>
    <name evidence="2" type="ORF">EV421DRAFT_1755849</name>
</gene>
<dbReference type="AlphaFoldDB" id="A0AA39K9Q3"/>
<dbReference type="EMBL" id="JAUEPT010000001">
    <property type="protein sequence ID" value="KAK0456987.1"/>
    <property type="molecule type" value="Genomic_DNA"/>
</dbReference>
<keyword evidence="1" id="KW-0472">Membrane</keyword>
<sequence length="165" mass="18894">MPLIVGLGLQAKSHRKAFFWSTRVPQVTKCNVQQNFNVISERTLEKRLPCIVPSTLTPTTTMLTVTTHHHLVMNHLLRSINTISLSVLTLIGIYALYFIFAWLSYKFIFNHDMMRHPKFLPNQVRLEIMTSVRAFPQALRWPRYHPSPLKTGDGDGYDVPACTGS</sequence>